<keyword evidence="1" id="KW-0812">Transmembrane</keyword>
<organism evidence="2 3">
    <name type="scientific">Priestia veravalensis</name>
    <dbReference type="NCBI Taxonomy" id="1414648"/>
    <lineage>
        <taxon>Bacteria</taxon>
        <taxon>Bacillati</taxon>
        <taxon>Bacillota</taxon>
        <taxon>Bacilli</taxon>
        <taxon>Bacillales</taxon>
        <taxon>Bacillaceae</taxon>
        <taxon>Priestia</taxon>
    </lineage>
</organism>
<reference evidence="2 3" key="1">
    <citation type="submission" date="2015-11" db="EMBL/GenBank/DDBJ databases">
        <title>Bacillus caseinolyticus sp nov.</title>
        <authorList>
            <person name="Dastager S.G."/>
            <person name="Mawlankar R."/>
        </authorList>
    </citation>
    <scope>NUCLEOTIDE SEQUENCE [LARGE SCALE GENOMIC DNA]</scope>
    <source>
        <strain evidence="2 3">SGD-V-76</strain>
    </source>
</reference>
<protein>
    <submittedName>
        <fullName evidence="2">Uncharacterized protein</fullName>
    </submittedName>
</protein>
<dbReference type="EMBL" id="LNQP01000026">
    <property type="protein sequence ID" value="KSU88237.1"/>
    <property type="molecule type" value="Genomic_DNA"/>
</dbReference>
<evidence type="ECO:0000256" key="1">
    <source>
        <dbReference type="SAM" id="Phobius"/>
    </source>
</evidence>
<dbReference type="Proteomes" id="UP000053681">
    <property type="component" value="Unassembled WGS sequence"/>
</dbReference>
<evidence type="ECO:0000313" key="2">
    <source>
        <dbReference type="EMBL" id="KSU88237.1"/>
    </source>
</evidence>
<feature type="transmembrane region" description="Helical" evidence="1">
    <location>
        <begin position="60"/>
        <end position="85"/>
    </location>
</feature>
<keyword evidence="1" id="KW-0472">Membrane</keyword>
<dbReference type="RefSeq" id="WP_025911832.1">
    <property type="nucleotide sequence ID" value="NZ_KQ758642.1"/>
</dbReference>
<sequence>MNETSSVKSMGYLISRKLIAGLIMVVAISVLAFVTAIIPADKPADFTILNFIQEFKKEGSFFALGYYFFIVGSAVILTSFVVELIAQTITNRWEGKYKWWITGALHFVLSLFFIPMLLFFFIVDRLLAFKKTPYHWKHVLGFFVAPIALFSLFVVIV</sequence>
<feature type="transmembrane region" description="Helical" evidence="1">
    <location>
        <begin position="18"/>
        <end position="40"/>
    </location>
</feature>
<keyword evidence="1" id="KW-1133">Transmembrane helix</keyword>
<proteinExistence type="predicted"/>
<keyword evidence="3" id="KW-1185">Reference proteome</keyword>
<feature type="transmembrane region" description="Helical" evidence="1">
    <location>
        <begin position="97"/>
        <end position="123"/>
    </location>
</feature>
<evidence type="ECO:0000313" key="3">
    <source>
        <dbReference type="Proteomes" id="UP000053681"/>
    </source>
</evidence>
<feature type="transmembrane region" description="Helical" evidence="1">
    <location>
        <begin position="135"/>
        <end position="156"/>
    </location>
</feature>
<gene>
    <name evidence="2" type="ORF">AS180_08785</name>
</gene>
<accession>A0A0V8JMX6</accession>
<dbReference type="AlphaFoldDB" id="A0A0V8JMX6"/>
<comment type="caution">
    <text evidence="2">The sequence shown here is derived from an EMBL/GenBank/DDBJ whole genome shotgun (WGS) entry which is preliminary data.</text>
</comment>
<name>A0A0V8JMX6_9BACI</name>